<evidence type="ECO:0000256" key="6">
    <source>
        <dbReference type="ARBA" id="ARBA00023118"/>
    </source>
</evidence>
<protein>
    <recommendedName>
        <fullName evidence="9">Pycsar effector protein domain-containing protein</fullName>
    </recommendedName>
</protein>
<feature type="transmembrane region" description="Helical" evidence="8">
    <location>
        <begin position="53"/>
        <end position="72"/>
    </location>
</feature>
<evidence type="ECO:0000256" key="8">
    <source>
        <dbReference type="SAM" id="Phobius"/>
    </source>
</evidence>
<accession>A0A516ISG1</accession>
<name>A0A516ISG1_9SPHN</name>
<evidence type="ECO:0000256" key="2">
    <source>
        <dbReference type="ARBA" id="ARBA00022475"/>
    </source>
</evidence>
<keyword evidence="5 8" id="KW-1133">Transmembrane helix</keyword>
<evidence type="ECO:0000256" key="4">
    <source>
        <dbReference type="ARBA" id="ARBA00022741"/>
    </source>
</evidence>
<dbReference type="GO" id="GO:0051607">
    <property type="term" value="P:defense response to virus"/>
    <property type="evidence" value="ECO:0007669"/>
    <property type="project" value="UniProtKB-KW"/>
</dbReference>
<keyword evidence="3 8" id="KW-0812">Transmembrane</keyword>
<keyword evidence="2" id="KW-1003">Cell membrane</keyword>
<keyword evidence="7 8" id="KW-0472">Membrane</keyword>
<dbReference type="Pfam" id="PF18967">
    <property type="entry name" value="PycTM"/>
    <property type="match status" value="1"/>
</dbReference>
<dbReference type="GO" id="GO:0000166">
    <property type="term" value="F:nucleotide binding"/>
    <property type="evidence" value="ECO:0007669"/>
    <property type="project" value="UniProtKB-KW"/>
</dbReference>
<organism evidence="10 11">
    <name type="scientific">Sphingomonas xanthus</name>
    <dbReference type="NCBI Taxonomy" id="2594473"/>
    <lineage>
        <taxon>Bacteria</taxon>
        <taxon>Pseudomonadati</taxon>
        <taxon>Pseudomonadota</taxon>
        <taxon>Alphaproteobacteria</taxon>
        <taxon>Sphingomonadales</taxon>
        <taxon>Sphingomonadaceae</taxon>
        <taxon>Sphingomonas</taxon>
    </lineage>
</organism>
<feature type="domain" description="Pycsar effector protein" evidence="9">
    <location>
        <begin position="39"/>
        <end position="185"/>
    </location>
</feature>
<dbReference type="KEGG" id="sxa:FMM02_07710"/>
<dbReference type="RefSeq" id="WP_147494301.1">
    <property type="nucleotide sequence ID" value="NZ_CP041659.1"/>
</dbReference>
<keyword evidence="4" id="KW-0547">Nucleotide-binding</keyword>
<proteinExistence type="predicted"/>
<reference evidence="10 11" key="1">
    <citation type="submission" date="2019-07" db="EMBL/GenBank/DDBJ databases">
        <title>Sphingomonas AE3 Genome sequencing and assembly.</title>
        <authorList>
            <person name="Kim H."/>
        </authorList>
    </citation>
    <scope>NUCLEOTIDE SEQUENCE [LARGE SCALE GENOMIC DNA]</scope>
    <source>
        <strain evidence="10 11">AE3</strain>
    </source>
</reference>
<evidence type="ECO:0000256" key="5">
    <source>
        <dbReference type="ARBA" id="ARBA00022989"/>
    </source>
</evidence>
<gene>
    <name evidence="10" type="ORF">FMM02_07710</name>
</gene>
<evidence type="ECO:0000313" key="11">
    <source>
        <dbReference type="Proteomes" id="UP000321857"/>
    </source>
</evidence>
<dbReference type="InterPro" id="IPR043760">
    <property type="entry name" value="PycTM_dom"/>
</dbReference>
<dbReference type="AlphaFoldDB" id="A0A516ISG1"/>
<dbReference type="OrthoDB" id="338959at2"/>
<keyword evidence="11" id="KW-1185">Reference proteome</keyword>
<evidence type="ECO:0000259" key="9">
    <source>
        <dbReference type="Pfam" id="PF18967"/>
    </source>
</evidence>
<dbReference type="GO" id="GO:0005886">
    <property type="term" value="C:plasma membrane"/>
    <property type="evidence" value="ECO:0007669"/>
    <property type="project" value="UniProtKB-SubCell"/>
</dbReference>
<sequence>MSESGSGPHAGDNAPDRSAASGDGRFFEPEYINVLVSAHAGNLEMSNMADSKASILLGASFVVFGLSISDIAEGKASIPLVVLTLFSFAATVLGVLTVRPTRIRDWKVEPGKANIMFFGSFTNVSREQYIEQCVDTLASQEGSIRAMAGDIYDHGKLLKSEKFKWLYWSYTAFLWGMWITAVVVIADVYMS</sequence>
<keyword evidence="6" id="KW-0051">Antiviral defense</keyword>
<evidence type="ECO:0000256" key="3">
    <source>
        <dbReference type="ARBA" id="ARBA00022692"/>
    </source>
</evidence>
<evidence type="ECO:0000313" key="10">
    <source>
        <dbReference type="EMBL" id="QDP19852.1"/>
    </source>
</evidence>
<dbReference type="Proteomes" id="UP000321857">
    <property type="component" value="Chromosome"/>
</dbReference>
<feature type="transmembrane region" description="Helical" evidence="8">
    <location>
        <begin position="165"/>
        <end position="186"/>
    </location>
</feature>
<feature type="transmembrane region" description="Helical" evidence="8">
    <location>
        <begin position="78"/>
        <end position="98"/>
    </location>
</feature>
<dbReference type="EMBL" id="CP041659">
    <property type="protein sequence ID" value="QDP19852.1"/>
    <property type="molecule type" value="Genomic_DNA"/>
</dbReference>
<evidence type="ECO:0000256" key="7">
    <source>
        <dbReference type="ARBA" id="ARBA00023136"/>
    </source>
</evidence>
<evidence type="ECO:0000256" key="1">
    <source>
        <dbReference type="ARBA" id="ARBA00004236"/>
    </source>
</evidence>
<comment type="subcellular location">
    <subcellularLocation>
        <location evidence="1">Cell membrane</location>
    </subcellularLocation>
</comment>